<dbReference type="STRING" id="279238.Saro_0856"/>
<dbReference type="HOGENOM" id="CLU_135061_0_0_5"/>
<dbReference type="KEGG" id="nar:Saro_0856"/>
<keyword evidence="4" id="KW-1185">Reference proteome</keyword>
<proteinExistence type="predicted"/>
<sequence length="164" mass="17394">MKRLVLPLLAAPFALAACSDPAPAPSDPATSAAVVEPAPSQSMVPPVGASADGTDVAAQGATFPSAMRGRWGLVANDCDPTRGDNKGIMTIGENDVRFYESVAEIGKVADRSDRSLRAMFDYEGEGMAWLRDARYELADGGRTLVLTEFGDDAPQGPRRYSRCK</sequence>
<feature type="region of interest" description="Disordered" evidence="1">
    <location>
        <begin position="20"/>
        <end position="51"/>
    </location>
</feature>
<protein>
    <recommendedName>
        <fullName evidence="5">Lipoprotein</fullName>
    </recommendedName>
</protein>
<gene>
    <name evidence="3" type="ordered locus">Saro_0856</name>
</gene>
<evidence type="ECO:0000313" key="4">
    <source>
        <dbReference type="Proteomes" id="UP000009134"/>
    </source>
</evidence>
<evidence type="ECO:0008006" key="5">
    <source>
        <dbReference type="Google" id="ProtNLM"/>
    </source>
</evidence>
<reference evidence="4" key="1">
    <citation type="submission" date="2006-01" db="EMBL/GenBank/DDBJ databases">
        <title>Complete sequence of Novosphingobium aromaticivorans DSM 12444.</title>
        <authorList>
            <consortium name="US DOE Joint Genome Institute"/>
            <person name="Copeland A."/>
            <person name="Lucas S."/>
            <person name="Lapidus A."/>
            <person name="Barry K."/>
            <person name="Detter J.C."/>
            <person name="Glavina T."/>
            <person name="Hammon N."/>
            <person name="Israni S."/>
            <person name="Pitluck S."/>
            <person name="Chain P."/>
            <person name="Malfatti S."/>
            <person name="Shin M."/>
            <person name="Vergez L."/>
            <person name="Schmutz J."/>
            <person name="Larimer F."/>
            <person name="Land M."/>
            <person name="Kyrpides N."/>
            <person name="Ivanova N."/>
            <person name="Fredrickson J."/>
            <person name="Balkwill D."/>
            <person name="Romine M.F."/>
            <person name="Richardson P."/>
        </authorList>
    </citation>
    <scope>NUCLEOTIDE SEQUENCE [LARGE SCALE GENOMIC DNA]</scope>
    <source>
        <strain evidence="4">ATCC 700278 / DSM 12444 / CCUG 56034 / CIP 105152 / NBRC 16084 / F199</strain>
    </source>
</reference>
<dbReference type="AlphaFoldDB" id="Q2GA22"/>
<accession>Q2GA22</accession>
<dbReference type="RefSeq" id="WP_011444515.1">
    <property type="nucleotide sequence ID" value="NC_007794.1"/>
</dbReference>
<feature type="compositionally biased region" description="Low complexity" evidence="1">
    <location>
        <begin position="20"/>
        <end position="33"/>
    </location>
</feature>
<evidence type="ECO:0000256" key="2">
    <source>
        <dbReference type="SAM" id="SignalP"/>
    </source>
</evidence>
<dbReference type="eggNOG" id="ENOG5033E3H">
    <property type="taxonomic scope" value="Bacteria"/>
</dbReference>
<feature type="chain" id="PRO_5004207787" description="Lipoprotein" evidence="2">
    <location>
        <begin position="17"/>
        <end position="164"/>
    </location>
</feature>
<feature type="signal peptide" evidence="2">
    <location>
        <begin position="1"/>
        <end position="16"/>
    </location>
</feature>
<name>Q2GA22_NOVAD</name>
<dbReference type="PROSITE" id="PS51257">
    <property type="entry name" value="PROKAR_LIPOPROTEIN"/>
    <property type="match status" value="1"/>
</dbReference>
<keyword evidence="2" id="KW-0732">Signal</keyword>
<evidence type="ECO:0000313" key="3">
    <source>
        <dbReference type="EMBL" id="ABD25301.1"/>
    </source>
</evidence>
<evidence type="ECO:0000256" key="1">
    <source>
        <dbReference type="SAM" id="MobiDB-lite"/>
    </source>
</evidence>
<organism evidence="3 4">
    <name type="scientific">Novosphingobium aromaticivorans (strain ATCC 700278 / DSM 12444 / CCUG 56034 / CIP 105152 / NBRC 16084 / F199)</name>
    <dbReference type="NCBI Taxonomy" id="279238"/>
    <lineage>
        <taxon>Bacteria</taxon>
        <taxon>Pseudomonadati</taxon>
        <taxon>Pseudomonadota</taxon>
        <taxon>Alphaproteobacteria</taxon>
        <taxon>Sphingomonadales</taxon>
        <taxon>Sphingomonadaceae</taxon>
        <taxon>Novosphingobium</taxon>
    </lineage>
</organism>
<dbReference type="EMBL" id="CP000248">
    <property type="protein sequence ID" value="ABD25301.1"/>
    <property type="molecule type" value="Genomic_DNA"/>
</dbReference>
<dbReference type="Proteomes" id="UP000009134">
    <property type="component" value="Chromosome"/>
</dbReference>